<proteinExistence type="predicted"/>
<evidence type="ECO:0000313" key="2">
    <source>
        <dbReference type="Proteomes" id="UP000184241"/>
    </source>
</evidence>
<dbReference type="EMBL" id="FQXU01000013">
    <property type="protein sequence ID" value="SHI36667.1"/>
    <property type="molecule type" value="Genomic_DNA"/>
</dbReference>
<reference evidence="1 2" key="1">
    <citation type="submission" date="2016-11" db="EMBL/GenBank/DDBJ databases">
        <authorList>
            <person name="Jaros S."/>
            <person name="Januszkiewicz K."/>
            <person name="Wedrychowicz H."/>
        </authorList>
    </citation>
    <scope>NUCLEOTIDE SEQUENCE [LARGE SCALE GENOMIC DNA]</scope>
    <source>
        <strain evidence="1 2">DSM 6191</strain>
    </source>
</reference>
<accession>A0A1M6AJS7</accession>
<dbReference type="AlphaFoldDB" id="A0A1M6AJS7"/>
<dbReference type="Proteomes" id="UP000184241">
    <property type="component" value="Unassembled WGS sequence"/>
</dbReference>
<gene>
    <name evidence="1" type="ORF">SAMN02745941_03682</name>
</gene>
<sequence>MKIDEILKEHNTKKVIIETTEARIEQYKWCIAHPEEWYKDFLPESKELGMPGAPSGSKRIDPVSGFISDKELNEEILKEWIRKEEGKIFFTRLEVNQLELALKVLNTKELFIVENKYINDKISWNEIEISFKEQLTVDALRKKSKKALEKLKTVLKQFYNEYGYKIE</sequence>
<name>A0A1M6AJS7_9CLOT</name>
<dbReference type="RefSeq" id="WP_073021901.1">
    <property type="nucleotide sequence ID" value="NZ_FQXU01000013.1"/>
</dbReference>
<evidence type="ECO:0000313" key="1">
    <source>
        <dbReference type="EMBL" id="SHI36667.1"/>
    </source>
</evidence>
<organism evidence="1 2">
    <name type="scientific">Clostridium intestinale DSM 6191</name>
    <dbReference type="NCBI Taxonomy" id="1121320"/>
    <lineage>
        <taxon>Bacteria</taxon>
        <taxon>Bacillati</taxon>
        <taxon>Bacillota</taxon>
        <taxon>Clostridia</taxon>
        <taxon>Eubacteriales</taxon>
        <taxon>Clostridiaceae</taxon>
        <taxon>Clostridium</taxon>
    </lineage>
</organism>
<protein>
    <submittedName>
        <fullName evidence="1">Uncharacterized protein</fullName>
    </submittedName>
</protein>